<keyword evidence="1" id="KW-0862">Zinc</keyword>
<proteinExistence type="predicted"/>
<evidence type="ECO:0000256" key="1">
    <source>
        <dbReference type="PROSITE-ProRule" id="PRU00042"/>
    </source>
</evidence>
<dbReference type="AlphaFoldDB" id="A0AA39XQW1"/>
<sequence length="627" mass="68797">MLSDTSTVPLKNASIWQRRASGTAASEAGSGHDSAVCVRSRGSSCGGEQKSNEEVLHAVKGKIALLHSCIDEEKHASNQGPEPSSDTVSRPSSPLTEIWAGQTASASTRSTNDGHLTSILGFILRLAYGVDLERHSEDLSDCQALLEDFLERLREKLDVLPNSSVSFSDADTTTGTGSGISSTQQSSSSCSTTDSRGKKKGARTAIARALDEEGAQEPERRPSRPEPKVPRQRNLRLSCPYRKRFPGIFNVREHYSCSMTYYTEFAKLRQHIAIKHRRGGFLCGRCGDDFPNRGELLAHQQQAASCPLRPPKPECGIDEDTVQRLLLAQRRRPAASDHEEWRDICHIVFPTDNEDIPSEYRVVVEHFELKDLFLQSLQDFMAQLTGHMDATVVEDLIGRFRAHFLSVLEACNENSERIPYENDQSRRSGPTSQGPRARERRSAQTTPSTSSGSTLGGSSTSSEHSSDRSRGGRRRAAPGSGHRRMLAIQENAPIAAPLPLQSDALPSQNTTSQMTGHWHAESHNAAIAEPRLANNSGWINSTQVQPFALPTEQNQLPFFAFLSTSNDNDGTGGLLNQSYLASQIVNDNQGPMEATWDQEQSFQEGFQLDVNSRGPGWPDAGDNVHEP</sequence>
<comment type="caution">
    <text evidence="4">The sequence shown here is derived from an EMBL/GenBank/DDBJ whole genome shotgun (WGS) entry which is preliminary data.</text>
</comment>
<feature type="region of interest" description="Disordered" evidence="2">
    <location>
        <begin position="74"/>
        <end position="95"/>
    </location>
</feature>
<feature type="domain" description="C2H2-type" evidence="3">
    <location>
        <begin position="281"/>
        <end position="310"/>
    </location>
</feature>
<dbReference type="PANTHER" id="PTHR38166:SF1">
    <property type="entry name" value="C2H2-TYPE DOMAIN-CONTAINING PROTEIN"/>
    <property type="match status" value="1"/>
</dbReference>
<feature type="compositionally biased region" description="Polar residues" evidence="2">
    <location>
        <begin position="77"/>
        <end position="95"/>
    </location>
</feature>
<keyword evidence="1" id="KW-0863">Zinc-finger</keyword>
<feature type="region of interest" description="Disordered" evidence="2">
    <location>
        <begin position="163"/>
        <end position="235"/>
    </location>
</feature>
<feature type="region of interest" description="Disordered" evidence="2">
    <location>
        <begin position="603"/>
        <end position="627"/>
    </location>
</feature>
<feature type="compositionally biased region" description="Basic residues" evidence="2">
    <location>
        <begin position="471"/>
        <end position="482"/>
    </location>
</feature>
<evidence type="ECO:0000313" key="5">
    <source>
        <dbReference type="Proteomes" id="UP001174936"/>
    </source>
</evidence>
<feature type="compositionally biased region" description="Basic and acidic residues" evidence="2">
    <location>
        <begin position="217"/>
        <end position="229"/>
    </location>
</feature>
<feature type="compositionally biased region" description="Low complexity" evidence="2">
    <location>
        <begin position="445"/>
        <end position="463"/>
    </location>
</feature>
<keyword evidence="1" id="KW-0479">Metal-binding</keyword>
<gene>
    <name evidence="4" type="ORF">B0T16DRAFT_226820</name>
</gene>
<dbReference type="EMBL" id="JAULSV010000007">
    <property type="protein sequence ID" value="KAK0638548.1"/>
    <property type="molecule type" value="Genomic_DNA"/>
</dbReference>
<dbReference type="GO" id="GO:0008270">
    <property type="term" value="F:zinc ion binding"/>
    <property type="evidence" value="ECO:0007669"/>
    <property type="project" value="UniProtKB-KW"/>
</dbReference>
<evidence type="ECO:0000259" key="3">
    <source>
        <dbReference type="PROSITE" id="PS50157"/>
    </source>
</evidence>
<dbReference type="InterPro" id="IPR013087">
    <property type="entry name" value="Znf_C2H2_type"/>
</dbReference>
<protein>
    <recommendedName>
        <fullName evidence="3">C2H2-type domain-containing protein</fullName>
    </recommendedName>
</protein>
<feature type="region of interest" description="Disordered" evidence="2">
    <location>
        <begin position="418"/>
        <end position="482"/>
    </location>
</feature>
<reference evidence="4" key="1">
    <citation type="submission" date="2023-06" db="EMBL/GenBank/DDBJ databases">
        <title>Genome-scale phylogeny and comparative genomics of the fungal order Sordariales.</title>
        <authorList>
            <consortium name="Lawrence Berkeley National Laboratory"/>
            <person name="Hensen N."/>
            <person name="Bonometti L."/>
            <person name="Westerberg I."/>
            <person name="Brannstrom I.O."/>
            <person name="Guillou S."/>
            <person name="Cros-Aarteil S."/>
            <person name="Calhoun S."/>
            <person name="Haridas S."/>
            <person name="Kuo A."/>
            <person name="Mondo S."/>
            <person name="Pangilinan J."/>
            <person name="Riley R."/>
            <person name="Labutti K."/>
            <person name="Andreopoulos B."/>
            <person name="Lipzen A."/>
            <person name="Chen C."/>
            <person name="Yanf M."/>
            <person name="Daum C."/>
            <person name="Ng V."/>
            <person name="Clum A."/>
            <person name="Steindorff A."/>
            <person name="Ohm R."/>
            <person name="Martin F."/>
            <person name="Silar P."/>
            <person name="Natvig D."/>
            <person name="Lalanne C."/>
            <person name="Gautier V."/>
            <person name="Ament-Velasquez S.L."/>
            <person name="Kruys A."/>
            <person name="Hutchinson M.I."/>
            <person name="Powell A.J."/>
            <person name="Barry K."/>
            <person name="Miller A.N."/>
            <person name="Grigoriev I.V."/>
            <person name="Debuchy R."/>
            <person name="Gladieux P."/>
            <person name="Thoren M.H."/>
            <person name="Johannesson H."/>
        </authorList>
    </citation>
    <scope>NUCLEOTIDE SEQUENCE</scope>
    <source>
        <strain evidence="4">SMH2532-1</strain>
    </source>
</reference>
<evidence type="ECO:0000256" key="2">
    <source>
        <dbReference type="SAM" id="MobiDB-lite"/>
    </source>
</evidence>
<evidence type="ECO:0000313" key="4">
    <source>
        <dbReference type="EMBL" id="KAK0638548.1"/>
    </source>
</evidence>
<dbReference type="Proteomes" id="UP001174936">
    <property type="component" value="Unassembled WGS sequence"/>
</dbReference>
<feature type="compositionally biased region" description="Low complexity" evidence="2">
    <location>
        <begin position="166"/>
        <end position="194"/>
    </location>
</feature>
<keyword evidence="5" id="KW-1185">Reference proteome</keyword>
<dbReference type="PROSITE" id="PS50157">
    <property type="entry name" value="ZINC_FINGER_C2H2_2"/>
    <property type="match status" value="1"/>
</dbReference>
<accession>A0AA39XQW1</accession>
<organism evidence="4 5">
    <name type="scientific">Cercophora newfieldiana</name>
    <dbReference type="NCBI Taxonomy" id="92897"/>
    <lineage>
        <taxon>Eukaryota</taxon>
        <taxon>Fungi</taxon>
        <taxon>Dikarya</taxon>
        <taxon>Ascomycota</taxon>
        <taxon>Pezizomycotina</taxon>
        <taxon>Sordariomycetes</taxon>
        <taxon>Sordariomycetidae</taxon>
        <taxon>Sordariales</taxon>
        <taxon>Lasiosphaeriaceae</taxon>
        <taxon>Cercophora</taxon>
    </lineage>
</organism>
<dbReference type="PANTHER" id="PTHR38166">
    <property type="entry name" value="C2H2-TYPE DOMAIN-CONTAINING PROTEIN-RELATED"/>
    <property type="match status" value="1"/>
</dbReference>
<name>A0AA39XQW1_9PEZI</name>